<gene>
    <name evidence="3" type="ORF">RR48_04224</name>
</gene>
<keyword evidence="1" id="KW-0862">Zinc</keyword>
<organism evidence="3 4">
    <name type="scientific">Papilio machaon</name>
    <name type="common">Old World swallowtail butterfly</name>
    <dbReference type="NCBI Taxonomy" id="76193"/>
    <lineage>
        <taxon>Eukaryota</taxon>
        <taxon>Metazoa</taxon>
        <taxon>Ecdysozoa</taxon>
        <taxon>Arthropoda</taxon>
        <taxon>Hexapoda</taxon>
        <taxon>Insecta</taxon>
        <taxon>Pterygota</taxon>
        <taxon>Neoptera</taxon>
        <taxon>Endopterygota</taxon>
        <taxon>Lepidoptera</taxon>
        <taxon>Glossata</taxon>
        <taxon>Ditrysia</taxon>
        <taxon>Papilionoidea</taxon>
        <taxon>Papilionidae</taxon>
        <taxon>Papilioninae</taxon>
        <taxon>Papilio</taxon>
    </lineage>
</organism>
<evidence type="ECO:0000259" key="2">
    <source>
        <dbReference type="Pfam" id="PF05206"/>
    </source>
</evidence>
<dbReference type="AlphaFoldDB" id="A0A0N1ICW7"/>
<name>A0A0N1ICW7_PAPMA</name>
<keyword evidence="1 3" id="KW-0489">Methyltransferase</keyword>
<dbReference type="EMBL" id="KQ460889">
    <property type="protein sequence ID" value="KPJ11079.1"/>
    <property type="molecule type" value="Genomic_DNA"/>
</dbReference>
<dbReference type="GO" id="GO:0030488">
    <property type="term" value="P:tRNA methylation"/>
    <property type="evidence" value="ECO:0007669"/>
    <property type="project" value="InterPro"/>
</dbReference>
<comment type="function">
    <text evidence="1">tRNA methylase which 2'-O-methylates cytidine(4) in tRNA(Pro) and tRNA(Gly)(GCC), and adenosine(4) in tRNA(His).</text>
</comment>
<dbReference type="Pfam" id="PF05206">
    <property type="entry name" value="TRM13"/>
    <property type="match status" value="1"/>
</dbReference>
<dbReference type="InterPro" id="IPR039044">
    <property type="entry name" value="Trm13"/>
</dbReference>
<keyword evidence="1" id="KW-0479">Metal-binding</keyword>
<sequence>MTVASLAQMIQSSDTCYVRRLEKHLSICNARPQDDPDYIVRNVNCPPDSGACPRRPLTQYTTSQIQHVIDKINSLYKEHVEGNIDSAPDMAIHSAVLEEFTTAGRTESSLRHLRQASSILHLVEAEGLVQEGTCYVELGAGKGKMCSQLSVFAARAWCGEGGESRDSGDSSVVLVERAALRHKRDNRLRAGTAHRLRADLAHLVLGRAPAVRDARFVVALAKHLCGVATGL</sequence>
<dbReference type="STRING" id="76193.A0A0N1ICW7"/>
<evidence type="ECO:0000256" key="1">
    <source>
        <dbReference type="RuleBase" id="RU367103"/>
    </source>
</evidence>
<comment type="catalytic activity">
    <reaction evidence="1">
        <text>adenosine(4) in tRNA(His) + S-adenosyl-L-methionine = 2'-O-methyladenosine(4) in tRNA(His) + S-adenosyl-L-homocysteine + H(+)</text>
        <dbReference type="Rhea" id="RHEA:43196"/>
        <dbReference type="Rhea" id="RHEA-COMP:10401"/>
        <dbReference type="Rhea" id="RHEA-COMP:10402"/>
        <dbReference type="ChEBI" id="CHEBI:15378"/>
        <dbReference type="ChEBI" id="CHEBI:57856"/>
        <dbReference type="ChEBI" id="CHEBI:59789"/>
        <dbReference type="ChEBI" id="CHEBI:74411"/>
        <dbReference type="ChEBI" id="CHEBI:74477"/>
        <dbReference type="EC" id="2.1.1.225"/>
    </reaction>
</comment>
<dbReference type="PANTHER" id="PTHR12998">
    <property type="entry name" value="TRNA:M(4)X MODIFICATION ENZYME TRM13 HOMOLOG"/>
    <property type="match status" value="1"/>
</dbReference>
<protein>
    <recommendedName>
        <fullName evidence="1">tRNA:m(4)X modification enzyme TRM13</fullName>
        <ecNumber evidence="1">2.1.1.225</ecNumber>
    </recommendedName>
</protein>
<dbReference type="Proteomes" id="UP000053240">
    <property type="component" value="Unassembled WGS sequence"/>
</dbReference>
<evidence type="ECO:0000313" key="3">
    <source>
        <dbReference type="EMBL" id="KPJ11079.1"/>
    </source>
</evidence>
<dbReference type="PANTHER" id="PTHR12998:SF0">
    <property type="entry name" value="TRNA:M(4)X MODIFICATION ENZYME TRM13 HOMOLOG"/>
    <property type="match status" value="1"/>
</dbReference>
<accession>A0A0N1ICW7</accession>
<comment type="similarity">
    <text evidence="1">Belongs to the methyltransferase TRM13 family.</text>
</comment>
<evidence type="ECO:0000313" key="4">
    <source>
        <dbReference type="Proteomes" id="UP000053240"/>
    </source>
</evidence>
<keyword evidence="1 3" id="KW-0808">Transferase</keyword>
<comment type="catalytic activity">
    <reaction evidence="1">
        <text>cytidine(4) in tRNA(Pro) + S-adenosyl-L-methionine = 2'-O-methylcytidine(4) in tRNA(Pro) + S-adenosyl-L-homocysteine + H(+)</text>
        <dbReference type="Rhea" id="RHEA:32767"/>
        <dbReference type="Rhea" id="RHEA-COMP:10397"/>
        <dbReference type="Rhea" id="RHEA-COMP:10398"/>
        <dbReference type="ChEBI" id="CHEBI:15378"/>
        <dbReference type="ChEBI" id="CHEBI:57856"/>
        <dbReference type="ChEBI" id="CHEBI:59789"/>
        <dbReference type="ChEBI" id="CHEBI:74495"/>
        <dbReference type="ChEBI" id="CHEBI:82748"/>
        <dbReference type="EC" id="2.1.1.225"/>
    </reaction>
</comment>
<dbReference type="InterPro" id="IPR007871">
    <property type="entry name" value="Methyltransferase_TRM13"/>
</dbReference>
<keyword evidence="4" id="KW-1185">Reference proteome</keyword>
<proteinExistence type="inferred from homology"/>
<dbReference type="InParanoid" id="A0A0N1ICW7"/>
<keyword evidence="1" id="KW-0949">S-adenosyl-L-methionine</keyword>
<feature type="domain" description="Methyltransferase TRM13" evidence="2">
    <location>
        <begin position="115"/>
        <end position="231"/>
    </location>
</feature>
<keyword evidence="1" id="KW-0863">Zinc-finger</keyword>
<dbReference type="EC" id="2.1.1.225" evidence="1"/>
<dbReference type="GO" id="GO:0008270">
    <property type="term" value="F:zinc ion binding"/>
    <property type="evidence" value="ECO:0007669"/>
    <property type="project" value="UniProtKB-KW"/>
</dbReference>
<comment type="catalytic activity">
    <reaction evidence="1">
        <text>cytidine(4) in tRNA(Gly)(GCC) + S-adenosyl-L-methionine = 2'-O-methylcytidine(4) in tRNA(Gly)(GCC) + S-adenosyl-L-homocysteine + H(+)</text>
        <dbReference type="Rhea" id="RHEA:43192"/>
        <dbReference type="Rhea" id="RHEA-COMP:10399"/>
        <dbReference type="Rhea" id="RHEA-COMP:10400"/>
        <dbReference type="ChEBI" id="CHEBI:15378"/>
        <dbReference type="ChEBI" id="CHEBI:57856"/>
        <dbReference type="ChEBI" id="CHEBI:59789"/>
        <dbReference type="ChEBI" id="CHEBI:74495"/>
        <dbReference type="ChEBI" id="CHEBI:82748"/>
        <dbReference type="EC" id="2.1.1.225"/>
    </reaction>
</comment>
<reference evidence="3 4" key="1">
    <citation type="journal article" date="2015" name="Nat. Commun.">
        <title>Outbred genome sequencing and CRISPR/Cas9 gene editing in butterflies.</title>
        <authorList>
            <person name="Li X."/>
            <person name="Fan D."/>
            <person name="Zhang W."/>
            <person name="Liu G."/>
            <person name="Zhang L."/>
            <person name="Zhao L."/>
            <person name="Fang X."/>
            <person name="Chen L."/>
            <person name="Dong Y."/>
            <person name="Chen Y."/>
            <person name="Ding Y."/>
            <person name="Zhao R."/>
            <person name="Feng M."/>
            <person name="Zhu Y."/>
            <person name="Feng Y."/>
            <person name="Jiang X."/>
            <person name="Zhu D."/>
            <person name="Xiang H."/>
            <person name="Feng X."/>
            <person name="Li S."/>
            <person name="Wang J."/>
            <person name="Zhang G."/>
            <person name="Kronforst M.R."/>
            <person name="Wang W."/>
        </authorList>
    </citation>
    <scope>NUCLEOTIDE SEQUENCE [LARGE SCALE GENOMIC DNA]</scope>
    <source>
        <strain evidence="3">Ya'a_city_454_Pm</strain>
        <tissue evidence="3">Whole body</tissue>
    </source>
</reference>
<dbReference type="GO" id="GO:0106050">
    <property type="term" value="F:tRNA 2'-O-methyltransferase activity"/>
    <property type="evidence" value="ECO:0007669"/>
    <property type="project" value="UniProtKB-UniRule"/>
</dbReference>
<keyword evidence="1" id="KW-0819">tRNA processing</keyword>